<dbReference type="GO" id="GO:0000398">
    <property type="term" value="P:mRNA splicing, via spliceosome"/>
    <property type="evidence" value="ECO:0007669"/>
    <property type="project" value="TreeGrafter"/>
</dbReference>
<protein>
    <submittedName>
        <fullName evidence="5">RNA-binding protein 41-like isoform X2</fullName>
    </submittedName>
</protein>
<dbReference type="GO" id="GO:0097157">
    <property type="term" value="F:pre-mRNA intronic binding"/>
    <property type="evidence" value="ECO:0007669"/>
    <property type="project" value="TreeGrafter"/>
</dbReference>
<evidence type="ECO:0000256" key="1">
    <source>
        <dbReference type="ARBA" id="ARBA00022884"/>
    </source>
</evidence>
<dbReference type="InterPro" id="IPR045164">
    <property type="entry name" value="RBM41/RNPC3"/>
</dbReference>
<keyword evidence="1 2" id="KW-0694">RNA-binding</keyword>
<sequence>MYSIFNGKAKKHDYLGEGEPPPKKIVTEGTILIKNLAKKQLKTNATLTEQLLQKKEFVSSEKYTDITSHISGKSNLTDFKTSINNVDTWNLFKSKNISDRDIEMYKEYISHNNKFWEKHKHINKDVLVKQLKCIEDLLETTDNVNEPLPTLSRHQQQYLNSLKPNSIETKLLKFATENIQNTQKLVSNGPMDELSNMEKQITESIQQYTHLDYKKIRKKARSLGNKIISLEDDIKNIGNCDNSTKLKDKLPNNSLWDIKEKPTIPNTKIIEKSKTYSCKPETLYTIKNDQIIKLDDTELKKNSQNNSCKSKLSIEEIRNIQKFSDYETGIPSRMLFLKNLSKNVKDTDFDSLLENIHTSYTIKIMKGKMRGQAFIEFVDEGESSKALNILNGVILEGKPVIVQFGKRKSKT</sequence>
<dbReference type="InterPro" id="IPR012677">
    <property type="entry name" value="Nucleotide-bd_a/b_plait_sf"/>
</dbReference>
<gene>
    <name evidence="5" type="primary">LOC115878377</name>
</gene>
<dbReference type="Proteomes" id="UP000504635">
    <property type="component" value="Unplaced"/>
</dbReference>
<evidence type="ECO:0000313" key="5">
    <source>
        <dbReference type="RefSeq" id="XP_030750714.1"/>
    </source>
</evidence>
<dbReference type="Gene3D" id="3.30.70.330">
    <property type="match status" value="1"/>
</dbReference>
<evidence type="ECO:0000259" key="3">
    <source>
        <dbReference type="PROSITE" id="PS50102"/>
    </source>
</evidence>
<organism evidence="4 5">
    <name type="scientific">Sitophilus oryzae</name>
    <name type="common">Rice weevil</name>
    <name type="synonym">Curculio oryzae</name>
    <dbReference type="NCBI Taxonomy" id="7048"/>
    <lineage>
        <taxon>Eukaryota</taxon>
        <taxon>Metazoa</taxon>
        <taxon>Ecdysozoa</taxon>
        <taxon>Arthropoda</taxon>
        <taxon>Hexapoda</taxon>
        <taxon>Insecta</taxon>
        <taxon>Pterygota</taxon>
        <taxon>Neoptera</taxon>
        <taxon>Endopterygota</taxon>
        <taxon>Coleoptera</taxon>
        <taxon>Polyphaga</taxon>
        <taxon>Cucujiformia</taxon>
        <taxon>Curculionidae</taxon>
        <taxon>Dryophthorinae</taxon>
        <taxon>Sitophilus</taxon>
    </lineage>
</organism>
<dbReference type="RefSeq" id="XP_030750714.1">
    <property type="nucleotide sequence ID" value="XM_030894854.1"/>
</dbReference>
<keyword evidence="4" id="KW-1185">Reference proteome</keyword>
<dbReference type="InterPro" id="IPR035979">
    <property type="entry name" value="RBD_domain_sf"/>
</dbReference>
<dbReference type="GeneID" id="115878377"/>
<proteinExistence type="predicted"/>
<dbReference type="PANTHER" id="PTHR16105:SF0">
    <property type="entry name" value="RNA-BINDING REGION-CONTAINING PROTEIN 3"/>
    <property type="match status" value="1"/>
</dbReference>
<dbReference type="PROSITE" id="PS50102">
    <property type="entry name" value="RRM"/>
    <property type="match status" value="1"/>
</dbReference>
<dbReference type="AlphaFoldDB" id="A0A6J2XJ57"/>
<dbReference type="SMART" id="SM00360">
    <property type="entry name" value="RRM"/>
    <property type="match status" value="1"/>
</dbReference>
<dbReference type="GO" id="GO:0030626">
    <property type="term" value="F:U12 snRNA binding"/>
    <property type="evidence" value="ECO:0007669"/>
    <property type="project" value="TreeGrafter"/>
</dbReference>
<dbReference type="PANTHER" id="PTHR16105">
    <property type="entry name" value="RNA-BINDING REGION-CONTAINING PROTEIN 3"/>
    <property type="match status" value="1"/>
</dbReference>
<dbReference type="OrthoDB" id="448399at2759"/>
<accession>A0A6J2XJ57</accession>
<dbReference type="GO" id="GO:0005689">
    <property type="term" value="C:U12-type spliceosomal complex"/>
    <property type="evidence" value="ECO:0007669"/>
    <property type="project" value="TreeGrafter"/>
</dbReference>
<dbReference type="SUPFAM" id="SSF54928">
    <property type="entry name" value="RNA-binding domain, RBD"/>
    <property type="match status" value="1"/>
</dbReference>
<dbReference type="Pfam" id="PF00076">
    <property type="entry name" value="RRM_1"/>
    <property type="match status" value="1"/>
</dbReference>
<evidence type="ECO:0000256" key="2">
    <source>
        <dbReference type="PROSITE-ProRule" id="PRU00176"/>
    </source>
</evidence>
<feature type="domain" description="RRM" evidence="3">
    <location>
        <begin position="333"/>
        <end position="407"/>
    </location>
</feature>
<evidence type="ECO:0000313" key="4">
    <source>
        <dbReference type="Proteomes" id="UP000504635"/>
    </source>
</evidence>
<reference evidence="5" key="1">
    <citation type="submission" date="2025-08" db="UniProtKB">
        <authorList>
            <consortium name="RefSeq"/>
        </authorList>
    </citation>
    <scope>IDENTIFICATION</scope>
    <source>
        <tissue evidence="5">Gonads</tissue>
    </source>
</reference>
<dbReference type="InterPro" id="IPR000504">
    <property type="entry name" value="RRM_dom"/>
</dbReference>
<name>A0A6J2XJ57_SITOR</name>